<keyword evidence="3" id="KW-1185">Reference proteome</keyword>
<dbReference type="EMBL" id="JAOTPV010000002">
    <property type="protein sequence ID" value="KAJ4487789.1"/>
    <property type="molecule type" value="Genomic_DNA"/>
</dbReference>
<sequence length="147" mass="16454">MSSMVQLNRILQLIGLLGANRIVYATHFLCPNEMQCYPSFLYTLCGFSSISTSRPVLTITIISSTLTCIILSERAFPRHYVNWCVFLYTHSLGMTIGISSFALALPQLLSVHIEKFSGPVCFYACVARCIIECSSLHDHEFIVALDH</sequence>
<comment type="caution">
    <text evidence="2">The sequence shown here is derived from an EMBL/GenBank/DDBJ whole genome shotgun (WGS) entry which is preliminary data.</text>
</comment>
<organism evidence="2 3">
    <name type="scientific">Lentinula aciculospora</name>
    <dbReference type="NCBI Taxonomy" id="153920"/>
    <lineage>
        <taxon>Eukaryota</taxon>
        <taxon>Fungi</taxon>
        <taxon>Dikarya</taxon>
        <taxon>Basidiomycota</taxon>
        <taxon>Agaricomycotina</taxon>
        <taxon>Agaricomycetes</taxon>
        <taxon>Agaricomycetidae</taxon>
        <taxon>Agaricales</taxon>
        <taxon>Marasmiineae</taxon>
        <taxon>Omphalotaceae</taxon>
        <taxon>Lentinula</taxon>
    </lineage>
</organism>
<evidence type="ECO:0000256" key="1">
    <source>
        <dbReference type="SAM" id="SignalP"/>
    </source>
</evidence>
<protein>
    <submittedName>
        <fullName evidence="2">Uncharacterized protein</fullName>
    </submittedName>
</protein>
<gene>
    <name evidence="2" type="ORF">J3R30DRAFT_849049</name>
</gene>
<evidence type="ECO:0000313" key="2">
    <source>
        <dbReference type="EMBL" id="KAJ4487789.1"/>
    </source>
</evidence>
<keyword evidence="1" id="KW-0732">Signal</keyword>
<feature type="chain" id="PRO_5040959620" evidence="1">
    <location>
        <begin position="26"/>
        <end position="147"/>
    </location>
</feature>
<dbReference type="Proteomes" id="UP001150266">
    <property type="component" value="Unassembled WGS sequence"/>
</dbReference>
<evidence type="ECO:0000313" key="3">
    <source>
        <dbReference type="Proteomes" id="UP001150266"/>
    </source>
</evidence>
<accession>A0A9W9DV15</accession>
<name>A0A9W9DV15_9AGAR</name>
<dbReference type="AlphaFoldDB" id="A0A9W9DV15"/>
<proteinExistence type="predicted"/>
<feature type="signal peptide" evidence="1">
    <location>
        <begin position="1"/>
        <end position="25"/>
    </location>
</feature>
<reference evidence="2" key="1">
    <citation type="submission" date="2022-08" db="EMBL/GenBank/DDBJ databases">
        <title>A Global Phylogenomic Analysis of the Shiitake Genus Lentinula.</title>
        <authorList>
            <consortium name="DOE Joint Genome Institute"/>
            <person name="Sierra-Patev S."/>
            <person name="Min B."/>
            <person name="Naranjo-Ortiz M."/>
            <person name="Looney B."/>
            <person name="Konkel Z."/>
            <person name="Slot J.C."/>
            <person name="Sakamoto Y."/>
            <person name="Steenwyk J.L."/>
            <person name="Rokas A."/>
            <person name="Carro J."/>
            <person name="Camarero S."/>
            <person name="Ferreira P."/>
            <person name="Molpeceres G."/>
            <person name="Ruiz-Duenas F.J."/>
            <person name="Serrano A."/>
            <person name="Henrissat B."/>
            <person name="Drula E."/>
            <person name="Hughes K.W."/>
            <person name="Mata J.L."/>
            <person name="Ishikawa N.K."/>
            <person name="Vargas-Isla R."/>
            <person name="Ushijima S."/>
            <person name="Smith C.A."/>
            <person name="Ahrendt S."/>
            <person name="Andreopoulos W."/>
            <person name="He G."/>
            <person name="Labutti K."/>
            <person name="Lipzen A."/>
            <person name="Ng V."/>
            <person name="Riley R."/>
            <person name="Sandor L."/>
            <person name="Barry K."/>
            <person name="Martinez A.T."/>
            <person name="Xiao Y."/>
            <person name="Gibbons J.G."/>
            <person name="Terashima K."/>
            <person name="Grigoriev I.V."/>
            <person name="Hibbett D.S."/>
        </authorList>
    </citation>
    <scope>NUCLEOTIDE SEQUENCE</scope>
    <source>
        <strain evidence="2">JLM2183</strain>
    </source>
</reference>